<feature type="chain" id="PRO_5020555707" evidence="1">
    <location>
        <begin position="17"/>
        <end position="51"/>
    </location>
</feature>
<keyword evidence="1" id="KW-0732">Signal</keyword>
<sequence length="51" mass="5743">MMQLIDLALISIFCSSTNLMSHFIQCTPVQSTWDVHRISAPLTKCLSYILA</sequence>
<dbReference type="EMBL" id="CM016558">
    <property type="protein sequence ID" value="TKW05938.1"/>
    <property type="molecule type" value="Genomic_DNA"/>
</dbReference>
<name>A0A4U6TSG7_SETVI</name>
<dbReference type="Gramene" id="TKW05938">
    <property type="protein sequence ID" value="TKW05938"/>
    <property type="gene ID" value="SEVIR_7G208650v2"/>
</dbReference>
<evidence type="ECO:0000256" key="1">
    <source>
        <dbReference type="SAM" id="SignalP"/>
    </source>
</evidence>
<reference evidence="2" key="1">
    <citation type="submission" date="2019-03" db="EMBL/GenBank/DDBJ databases">
        <title>WGS assembly of Setaria viridis.</title>
        <authorList>
            <person name="Huang P."/>
            <person name="Jenkins J."/>
            <person name="Grimwood J."/>
            <person name="Barry K."/>
            <person name="Healey A."/>
            <person name="Mamidi S."/>
            <person name="Sreedasyam A."/>
            <person name="Shu S."/>
            <person name="Feldman M."/>
            <person name="Wu J."/>
            <person name="Yu Y."/>
            <person name="Chen C."/>
            <person name="Johnson J."/>
            <person name="Rokhsar D."/>
            <person name="Baxter I."/>
            <person name="Schmutz J."/>
            <person name="Brutnell T."/>
            <person name="Kellogg E."/>
        </authorList>
    </citation>
    <scope>NUCLEOTIDE SEQUENCE [LARGE SCALE GENOMIC DNA]</scope>
</reference>
<protein>
    <submittedName>
        <fullName evidence="2">Uncharacterized protein</fullName>
    </submittedName>
</protein>
<evidence type="ECO:0000313" key="3">
    <source>
        <dbReference type="Proteomes" id="UP000298652"/>
    </source>
</evidence>
<accession>A0A4U6TSG7</accession>
<dbReference type="Proteomes" id="UP000298652">
    <property type="component" value="Chromosome 7"/>
</dbReference>
<dbReference type="AlphaFoldDB" id="A0A4U6TSG7"/>
<evidence type="ECO:0000313" key="2">
    <source>
        <dbReference type="EMBL" id="TKW05938.1"/>
    </source>
</evidence>
<proteinExistence type="predicted"/>
<organism evidence="2 3">
    <name type="scientific">Setaria viridis</name>
    <name type="common">Green bristlegrass</name>
    <name type="synonym">Setaria italica subsp. viridis</name>
    <dbReference type="NCBI Taxonomy" id="4556"/>
    <lineage>
        <taxon>Eukaryota</taxon>
        <taxon>Viridiplantae</taxon>
        <taxon>Streptophyta</taxon>
        <taxon>Embryophyta</taxon>
        <taxon>Tracheophyta</taxon>
        <taxon>Spermatophyta</taxon>
        <taxon>Magnoliopsida</taxon>
        <taxon>Liliopsida</taxon>
        <taxon>Poales</taxon>
        <taxon>Poaceae</taxon>
        <taxon>PACMAD clade</taxon>
        <taxon>Panicoideae</taxon>
        <taxon>Panicodae</taxon>
        <taxon>Paniceae</taxon>
        <taxon>Cenchrinae</taxon>
        <taxon>Setaria</taxon>
    </lineage>
</organism>
<keyword evidence="3" id="KW-1185">Reference proteome</keyword>
<feature type="signal peptide" evidence="1">
    <location>
        <begin position="1"/>
        <end position="16"/>
    </location>
</feature>
<gene>
    <name evidence="2" type="ORF">SEVIR_7G208650v2</name>
</gene>